<dbReference type="SUPFAM" id="SSF48371">
    <property type="entry name" value="ARM repeat"/>
    <property type="match status" value="1"/>
</dbReference>
<name>A0A5C6XDB9_9DELT</name>
<evidence type="ECO:0000256" key="1">
    <source>
        <dbReference type="SAM" id="MobiDB-lite"/>
    </source>
</evidence>
<dbReference type="InterPro" id="IPR016024">
    <property type="entry name" value="ARM-type_fold"/>
</dbReference>
<sequence length="246" mass="28133">METTSSSRPLNLPPPPPMTFDPSPNARSVSQHLHTLADPDKAEKMAAYMKTSMPFYGVQAGPRDQIVKAIAPDIHLSSHDDYVALIEALWNLPHREEKYIAIRLARRFKPFISPASLPLYERLIRDGAWWDFVDEIATHLVGTVLKKSPDQTWPTLDRWLHDPDLWIRRAALLAQNRLKSHTDPQKLFAYCLHLADEEDFFIRKAIGWALREYARTAPEAVRDFLNTHADALSPLSVREASKHLNT</sequence>
<reference evidence="2 3" key="1">
    <citation type="submission" date="2019-08" db="EMBL/GenBank/DDBJ databases">
        <title>Bradymonadales sp. TMQ2.</title>
        <authorList>
            <person name="Liang Q."/>
        </authorList>
    </citation>
    <scope>NUCLEOTIDE SEQUENCE [LARGE SCALE GENOMIC DNA]</scope>
    <source>
        <strain evidence="2 3">TMQ2</strain>
    </source>
</reference>
<dbReference type="PANTHER" id="PTHR34070">
    <property type="entry name" value="ARMADILLO-TYPE FOLD"/>
    <property type="match status" value="1"/>
</dbReference>
<dbReference type="CDD" id="cd07064">
    <property type="entry name" value="AlkD_like_1"/>
    <property type="match status" value="1"/>
</dbReference>
<dbReference type="Gene3D" id="1.25.10.90">
    <property type="match status" value="1"/>
</dbReference>
<dbReference type="InterPro" id="IPR014825">
    <property type="entry name" value="DNA_alkylation"/>
</dbReference>
<dbReference type="PANTHER" id="PTHR34070:SF1">
    <property type="entry name" value="DNA ALKYLATION REPAIR PROTEIN"/>
    <property type="match status" value="1"/>
</dbReference>
<organism evidence="2 3">
    <name type="scientific">Lujinxingia vulgaris</name>
    <dbReference type="NCBI Taxonomy" id="2600176"/>
    <lineage>
        <taxon>Bacteria</taxon>
        <taxon>Deltaproteobacteria</taxon>
        <taxon>Bradymonadales</taxon>
        <taxon>Lujinxingiaceae</taxon>
        <taxon>Lujinxingia</taxon>
    </lineage>
</organism>
<dbReference type="EMBL" id="VOSL01000023">
    <property type="protein sequence ID" value="TXD40837.1"/>
    <property type="molecule type" value="Genomic_DNA"/>
</dbReference>
<gene>
    <name evidence="2" type="ORF">FRC96_05185</name>
</gene>
<dbReference type="Proteomes" id="UP000321046">
    <property type="component" value="Unassembled WGS sequence"/>
</dbReference>
<protein>
    <submittedName>
        <fullName evidence="2">DNA alkylation repair protein</fullName>
    </submittedName>
</protein>
<evidence type="ECO:0000313" key="3">
    <source>
        <dbReference type="Proteomes" id="UP000321046"/>
    </source>
</evidence>
<dbReference type="Pfam" id="PF08713">
    <property type="entry name" value="DNA_alkylation"/>
    <property type="match status" value="1"/>
</dbReference>
<feature type="region of interest" description="Disordered" evidence="1">
    <location>
        <begin position="1"/>
        <end position="28"/>
    </location>
</feature>
<proteinExistence type="predicted"/>
<comment type="caution">
    <text evidence="2">The sequence shown here is derived from an EMBL/GenBank/DDBJ whole genome shotgun (WGS) entry which is preliminary data.</text>
</comment>
<dbReference type="AlphaFoldDB" id="A0A5C6XDB9"/>
<accession>A0A5C6XDB9</accession>
<feature type="compositionally biased region" description="Low complexity" evidence="1">
    <location>
        <begin position="1"/>
        <end position="10"/>
    </location>
</feature>
<evidence type="ECO:0000313" key="2">
    <source>
        <dbReference type="EMBL" id="TXD40837.1"/>
    </source>
</evidence>
<dbReference type="RefSeq" id="WP_230469900.1">
    <property type="nucleotide sequence ID" value="NZ_VOSL01000023.1"/>
</dbReference>